<accession>X1J6C3</accession>
<protein>
    <submittedName>
        <fullName evidence="1">Uncharacterized protein</fullName>
    </submittedName>
</protein>
<reference evidence="1" key="1">
    <citation type="journal article" date="2014" name="Front. Microbiol.">
        <title>High frequency of phylogenetically diverse reductive dehalogenase-homologous genes in deep subseafloor sedimentary metagenomes.</title>
        <authorList>
            <person name="Kawai M."/>
            <person name="Futagami T."/>
            <person name="Toyoda A."/>
            <person name="Takaki Y."/>
            <person name="Nishi S."/>
            <person name="Hori S."/>
            <person name="Arai W."/>
            <person name="Tsubouchi T."/>
            <person name="Morono Y."/>
            <person name="Uchiyama I."/>
            <person name="Ito T."/>
            <person name="Fujiyama A."/>
            <person name="Inagaki F."/>
            <person name="Takami H."/>
        </authorList>
    </citation>
    <scope>NUCLEOTIDE SEQUENCE</scope>
    <source>
        <strain evidence="1">Expedition CK06-06</strain>
    </source>
</reference>
<proteinExistence type="predicted"/>
<evidence type="ECO:0000313" key="1">
    <source>
        <dbReference type="EMBL" id="GAH77065.1"/>
    </source>
</evidence>
<comment type="caution">
    <text evidence="1">The sequence shown here is derived from an EMBL/GenBank/DDBJ whole genome shotgun (WGS) entry which is preliminary data.</text>
</comment>
<feature type="non-terminal residue" evidence="1">
    <location>
        <position position="1"/>
    </location>
</feature>
<organism evidence="1">
    <name type="scientific">marine sediment metagenome</name>
    <dbReference type="NCBI Taxonomy" id="412755"/>
    <lineage>
        <taxon>unclassified sequences</taxon>
        <taxon>metagenomes</taxon>
        <taxon>ecological metagenomes</taxon>
    </lineage>
</organism>
<dbReference type="AlphaFoldDB" id="X1J6C3"/>
<gene>
    <name evidence="1" type="ORF">S03H2_65902</name>
</gene>
<sequence>SIIFAILTDKSLFKEFLGQEKNTNGPIFL</sequence>
<dbReference type="EMBL" id="BARU01042969">
    <property type="protein sequence ID" value="GAH77065.1"/>
    <property type="molecule type" value="Genomic_DNA"/>
</dbReference>
<name>X1J6C3_9ZZZZ</name>